<feature type="compositionally biased region" description="Acidic residues" evidence="1">
    <location>
        <begin position="56"/>
        <end position="79"/>
    </location>
</feature>
<feature type="compositionally biased region" description="Basic and acidic residues" evidence="1">
    <location>
        <begin position="167"/>
        <end position="178"/>
    </location>
</feature>
<keyword evidence="3" id="KW-1185">Reference proteome</keyword>
<evidence type="ECO:0000313" key="2">
    <source>
        <dbReference type="EMBL" id="QGN15201.1"/>
    </source>
</evidence>
<dbReference type="InterPro" id="IPR006994">
    <property type="entry name" value="TCF25/Rqc1"/>
</dbReference>
<feature type="compositionally biased region" description="Low complexity" evidence="1">
    <location>
        <begin position="20"/>
        <end position="29"/>
    </location>
</feature>
<organism evidence="2 3">
    <name type="scientific">Kluyveromyces marxianus</name>
    <name type="common">Yeast</name>
    <name type="synonym">Candida kefyr</name>
    <dbReference type="NCBI Taxonomy" id="4911"/>
    <lineage>
        <taxon>Eukaryota</taxon>
        <taxon>Fungi</taxon>
        <taxon>Dikarya</taxon>
        <taxon>Ascomycota</taxon>
        <taxon>Saccharomycotina</taxon>
        <taxon>Saccharomycetes</taxon>
        <taxon>Saccharomycetales</taxon>
        <taxon>Saccharomycetaceae</taxon>
        <taxon>Kluyveromyces</taxon>
    </lineage>
</organism>
<dbReference type="Proteomes" id="UP000422736">
    <property type="component" value="Chromosome 3"/>
</dbReference>
<name>A0ABX6ETM8_KLUMA</name>
<sequence>MSSRQLRRLGKDDLETTLLKLTSKSSSPDAIAEEETVVSVHDKPSTTQSNMFMLMGDDETSEVDSEEAEKEEEEKEEETVAQPKKVIQVETKSQKKNRKKNSKKNKGKKSKGKQSNTQSSLNDEEEDEEFDRLLAQFQKKTVASYKSLDSQGGYDEYDDEEGFMTADEGKIGDGDESRTSSAYGRHYDLRTDPGFSKFKHFKQLYSLFESFDFNRLIPDNEFKLLFDDLSPETLQDIDSVTSTSVSPEVMKQIEKLKRLVKNWSGKDKRSVPNGGSVRKLQFTKIRDDWLPTVRGEFLLKKLGKQELVPWLKWQRPLDWETVINEDAEYKWLRHFTYYKFDALNQTNSKKALTEFYLSTILHPDHEALISIISSHFPYHVPGLLQVALICVRQGDKSNSNGLVERALFVFDRCLKTGIQFNAKDFQLPYIYFYNRQFYLAIMRYIQIVSQRGAISTAAEWAKTLLSLSPLEDPLGARYFMDHYLAANEEYQYIIQLVRNPLFNLYKQWFTLGIGLTAVYSYWKLECLQESRELLQRVWKKYPSALHTIFTEFLLGDPSSVKINLESPSVSDSIETKAYMTRMGAIWKDHDSKTFLHDELLHIFKTVPVESTDSEEENYDDASPNPFFIEDIPVNLLRFAILSQESSVMAMIPEEVWSNYSVFEFDVLPPQPHDRESEEVVETIETLIDSKQLELAQMERFADEQLLQQINQLSLQEFMEQQQRLQQQPDQNPLNEEL</sequence>
<dbReference type="EMBL" id="CP015056">
    <property type="protein sequence ID" value="QGN15201.1"/>
    <property type="molecule type" value="Genomic_DNA"/>
</dbReference>
<evidence type="ECO:0000256" key="1">
    <source>
        <dbReference type="SAM" id="MobiDB-lite"/>
    </source>
</evidence>
<proteinExistence type="predicted"/>
<feature type="compositionally biased region" description="Basic residues" evidence="1">
    <location>
        <begin position="94"/>
        <end position="112"/>
    </location>
</feature>
<dbReference type="PANTHER" id="PTHR22684">
    <property type="entry name" value="NULP1-RELATED"/>
    <property type="match status" value="1"/>
</dbReference>
<feature type="region of interest" description="Disordered" evidence="1">
    <location>
        <begin position="20"/>
        <end position="129"/>
    </location>
</feature>
<feature type="region of interest" description="Disordered" evidence="1">
    <location>
        <begin position="165"/>
        <end position="185"/>
    </location>
</feature>
<reference evidence="2 3" key="1">
    <citation type="submission" date="2016-03" db="EMBL/GenBank/DDBJ databases">
        <title>How can Kluyveromyces marxianus grow so fast - potential evolutionary course in Saccharomyces Complex revealed by comparative genomics.</title>
        <authorList>
            <person name="Mo W."/>
            <person name="Lu W."/>
            <person name="Yang X."/>
            <person name="Qi J."/>
            <person name="Lv H."/>
        </authorList>
    </citation>
    <scope>NUCLEOTIDE SEQUENCE [LARGE SCALE GENOMIC DNA]</scope>
    <source>
        <strain evidence="2 3">FIM1</strain>
    </source>
</reference>
<gene>
    <name evidence="2" type="primary">RQC1</name>
    <name evidence="2" type="ORF">FIM1_1889</name>
</gene>
<accession>A0ABX6ETM8</accession>
<protein>
    <submittedName>
        <fullName evidence="2">YDR333C</fullName>
    </submittedName>
</protein>
<dbReference type="PANTHER" id="PTHR22684:SF0">
    <property type="entry name" value="RIBOSOME QUALITY CONTROL COMPLEX SUBUNIT TCF25"/>
    <property type="match status" value="1"/>
</dbReference>
<evidence type="ECO:0000313" key="3">
    <source>
        <dbReference type="Proteomes" id="UP000422736"/>
    </source>
</evidence>
<dbReference type="Pfam" id="PF04910">
    <property type="entry name" value="Tcf25"/>
    <property type="match status" value="1"/>
</dbReference>